<accession>A0A1H9IQX9</accession>
<dbReference type="SUPFAM" id="SSF54001">
    <property type="entry name" value="Cysteine proteinases"/>
    <property type="match status" value="1"/>
</dbReference>
<gene>
    <name evidence="1" type="ORF">SAMN05444355_10486</name>
</gene>
<dbReference type="AlphaFoldDB" id="A0A1H9IQX9"/>
<evidence type="ECO:0000313" key="2">
    <source>
        <dbReference type="Proteomes" id="UP000183658"/>
    </source>
</evidence>
<keyword evidence="2" id="KW-1185">Reference proteome</keyword>
<dbReference type="EMBL" id="FOFZ01000004">
    <property type="protein sequence ID" value="SEQ76966.1"/>
    <property type="molecule type" value="Genomic_DNA"/>
</dbReference>
<organism evidence="1 2">
    <name type="scientific">Flavobacterium frigoris</name>
    <dbReference type="NCBI Taxonomy" id="229204"/>
    <lineage>
        <taxon>Bacteria</taxon>
        <taxon>Pseudomonadati</taxon>
        <taxon>Bacteroidota</taxon>
        <taxon>Flavobacteriia</taxon>
        <taxon>Flavobacteriales</taxon>
        <taxon>Flavobacteriaceae</taxon>
        <taxon>Flavobacterium</taxon>
    </lineage>
</organism>
<dbReference type="Proteomes" id="UP000183658">
    <property type="component" value="Unassembled WGS sequence"/>
</dbReference>
<evidence type="ECO:0008006" key="3">
    <source>
        <dbReference type="Google" id="ProtNLM"/>
    </source>
</evidence>
<proteinExistence type="predicted"/>
<name>A0A1H9IQX9_FLAFI</name>
<dbReference type="InterPro" id="IPR038765">
    <property type="entry name" value="Papain-like_cys_pep_sf"/>
</dbReference>
<protein>
    <recommendedName>
        <fullName evidence="3">Transglutaminase-like superfamily protein</fullName>
    </recommendedName>
</protein>
<evidence type="ECO:0000313" key="1">
    <source>
        <dbReference type="EMBL" id="SEQ76966.1"/>
    </source>
</evidence>
<sequence>MVSRKSSVSRIENFCYNAINPKCDIPPLYFQLNKMILTKPKADLSDMEKAKKIAKWLRNHIKGGAGLGKSSNSALRKMIRGEGGICSDLSQVYNNFCVINDIKVKEWGLKIMTANRTILGGHSFNEVYSREFQKWVLIDVSKSIFFYHTNSKIPLSVFELIKLKKENKEIHYFKFNKKTIVDKQYIEDLYLIPNSFPFLITNYCTKTYDYFLDKLSFLPESLIHGLVYLTGKSYIFEFPKKKECKIKHPIDKPVLTKIHKRRPVEAI</sequence>
<reference evidence="2" key="1">
    <citation type="submission" date="2016-10" db="EMBL/GenBank/DDBJ databases">
        <authorList>
            <person name="Varghese N."/>
            <person name="Submissions S."/>
        </authorList>
    </citation>
    <scope>NUCLEOTIDE SEQUENCE [LARGE SCALE GENOMIC DNA]</scope>
    <source>
        <strain evidence="2">DSM 15719</strain>
    </source>
</reference>
<dbReference type="OrthoDB" id="1133974at2"/>